<feature type="transmembrane region" description="Helical" evidence="1">
    <location>
        <begin position="118"/>
        <end position="137"/>
    </location>
</feature>
<keyword evidence="1" id="KW-0812">Transmembrane</keyword>
<comment type="caution">
    <text evidence="2">The sequence shown here is derived from an EMBL/GenBank/DDBJ whole genome shotgun (WGS) entry which is preliminary data.</text>
</comment>
<proteinExistence type="predicted"/>
<feature type="transmembrane region" description="Helical" evidence="1">
    <location>
        <begin position="199"/>
        <end position="215"/>
    </location>
</feature>
<dbReference type="EMBL" id="JAMDLW010000001">
    <property type="protein sequence ID" value="MCY9518101.1"/>
    <property type="molecule type" value="Genomic_DNA"/>
</dbReference>
<evidence type="ECO:0000256" key="1">
    <source>
        <dbReference type="SAM" id="Phobius"/>
    </source>
</evidence>
<dbReference type="RefSeq" id="WP_087432598.1">
    <property type="nucleotide sequence ID" value="NZ_JAMDLV010000009.1"/>
</dbReference>
<dbReference type="Proteomes" id="UP001207626">
    <property type="component" value="Unassembled WGS sequence"/>
</dbReference>
<keyword evidence="1" id="KW-0472">Membrane</keyword>
<keyword evidence="3" id="KW-1185">Reference proteome</keyword>
<feature type="transmembrane region" description="Helical" evidence="1">
    <location>
        <begin position="222"/>
        <end position="242"/>
    </location>
</feature>
<feature type="transmembrane region" description="Helical" evidence="1">
    <location>
        <begin position="88"/>
        <end position="106"/>
    </location>
</feature>
<organism evidence="2 3">
    <name type="scientific">Paenibacillus apiarius</name>
    <dbReference type="NCBI Taxonomy" id="46240"/>
    <lineage>
        <taxon>Bacteria</taxon>
        <taxon>Bacillati</taxon>
        <taxon>Bacillota</taxon>
        <taxon>Bacilli</taxon>
        <taxon>Bacillales</taxon>
        <taxon>Paenibacillaceae</taxon>
        <taxon>Paenibacillus</taxon>
    </lineage>
</organism>
<evidence type="ECO:0000313" key="2">
    <source>
        <dbReference type="EMBL" id="MCY9518101.1"/>
    </source>
</evidence>
<evidence type="ECO:0008006" key="4">
    <source>
        <dbReference type="Google" id="ProtNLM"/>
    </source>
</evidence>
<sequence length="299" mass="34401">MEPQQRQWMKQEIARWRSNRLLPEVYCDFLDRLYELPETPSDPASTTTSQASWKERIVSMSAKWWLTVFFISALICIVGFYFTFFAPSMQISVVLGIAFLFIFIAVRIRKRGPAQAKGYAVTGCAAATAGGMLILYLQGWNEWWIVFIGCMAAGLLWLFSGWLVRSGWMQGAGWLGLALTYAQILRTAMTDVTLLESQWLWLPECVLIIWLAWAVHRFSKPVAAGMLLGAIILWFMPEMSWAAGLISRQVMPDIELLCVLLVKLFIFFFFAYYFRKQWVNWIREHQTVKKTAMDRGVGA</sequence>
<gene>
    <name evidence="2" type="ORF">M5X09_00250</name>
</gene>
<protein>
    <recommendedName>
        <fullName evidence="4">DUF2157 domain-containing protein</fullName>
    </recommendedName>
</protein>
<evidence type="ECO:0000313" key="3">
    <source>
        <dbReference type="Proteomes" id="UP001207626"/>
    </source>
</evidence>
<keyword evidence="1" id="KW-1133">Transmembrane helix</keyword>
<feature type="transmembrane region" description="Helical" evidence="1">
    <location>
        <begin position="64"/>
        <end position="82"/>
    </location>
</feature>
<feature type="transmembrane region" description="Helical" evidence="1">
    <location>
        <begin position="171"/>
        <end position="187"/>
    </location>
</feature>
<feature type="transmembrane region" description="Helical" evidence="1">
    <location>
        <begin position="143"/>
        <end position="164"/>
    </location>
</feature>
<accession>A0ABT4DPX7</accession>
<name>A0ABT4DPX7_9BACL</name>
<feature type="transmembrane region" description="Helical" evidence="1">
    <location>
        <begin position="254"/>
        <end position="274"/>
    </location>
</feature>
<reference evidence="2 3" key="1">
    <citation type="submission" date="2022-05" db="EMBL/GenBank/DDBJ databases">
        <title>Genome Sequencing of Bee-Associated Microbes.</title>
        <authorList>
            <person name="Dunlap C."/>
        </authorList>
    </citation>
    <scope>NUCLEOTIDE SEQUENCE [LARGE SCALE GENOMIC DNA]</scope>
    <source>
        <strain evidence="2 3">NRRL NRS-1438</strain>
    </source>
</reference>